<dbReference type="CDD" id="cd00349">
    <property type="entry name" value="Ribosomal_L11"/>
    <property type="match status" value="1"/>
</dbReference>
<feature type="domain" description="Large ribosomal subunit protein uL11 C-terminal" evidence="8">
    <location>
        <begin position="125"/>
        <end position="152"/>
    </location>
</feature>
<dbReference type="Pfam" id="PF03946">
    <property type="entry name" value="Ribosomal_L11_N"/>
    <property type="match status" value="1"/>
</dbReference>
<evidence type="ECO:0000313" key="11">
    <source>
        <dbReference type="Proteomes" id="UP001485043"/>
    </source>
</evidence>
<evidence type="ECO:0000313" key="10">
    <source>
        <dbReference type="EMBL" id="KAK9861713.1"/>
    </source>
</evidence>
<evidence type="ECO:0000259" key="9">
    <source>
        <dbReference type="Pfam" id="PF03946"/>
    </source>
</evidence>
<dbReference type="InterPro" id="IPR000911">
    <property type="entry name" value="Ribosomal_uL11"/>
</dbReference>
<dbReference type="InterPro" id="IPR006519">
    <property type="entry name" value="Ribosomal_uL11_bac-typ"/>
</dbReference>
<organism evidence="10 11">
    <name type="scientific">Apatococcus fuscideae</name>
    <dbReference type="NCBI Taxonomy" id="2026836"/>
    <lineage>
        <taxon>Eukaryota</taxon>
        <taxon>Viridiplantae</taxon>
        <taxon>Chlorophyta</taxon>
        <taxon>core chlorophytes</taxon>
        <taxon>Trebouxiophyceae</taxon>
        <taxon>Chlorellales</taxon>
        <taxon>Chlorellaceae</taxon>
        <taxon>Apatococcus</taxon>
    </lineage>
</organism>
<evidence type="ECO:0000259" key="8">
    <source>
        <dbReference type="Pfam" id="PF00298"/>
    </source>
</evidence>
<evidence type="ECO:0000256" key="2">
    <source>
        <dbReference type="ARBA" id="ARBA00022730"/>
    </source>
</evidence>
<dbReference type="Gene3D" id="3.30.1550.10">
    <property type="entry name" value="Ribosomal protein L11/L12, N-terminal domain"/>
    <property type="match status" value="1"/>
</dbReference>
<dbReference type="AlphaFoldDB" id="A0AAW1SXA8"/>
<reference evidence="10 11" key="1">
    <citation type="journal article" date="2024" name="Nat. Commun.">
        <title>Phylogenomics reveals the evolutionary origins of lichenization in chlorophyte algae.</title>
        <authorList>
            <person name="Puginier C."/>
            <person name="Libourel C."/>
            <person name="Otte J."/>
            <person name="Skaloud P."/>
            <person name="Haon M."/>
            <person name="Grisel S."/>
            <person name="Petersen M."/>
            <person name="Berrin J.G."/>
            <person name="Delaux P.M."/>
            <person name="Dal Grande F."/>
            <person name="Keller J."/>
        </authorList>
    </citation>
    <scope>NUCLEOTIDE SEQUENCE [LARGE SCALE GENOMIC DNA]</scope>
    <source>
        <strain evidence="10 11">SAG 2523</strain>
    </source>
</reference>
<dbReference type="GO" id="GO:0003735">
    <property type="term" value="F:structural constituent of ribosome"/>
    <property type="evidence" value="ECO:0007669"/>
    <property type="project" value="InterPro"/>
</dbReference>
<dbReference type="PANTHER" id="PTHR11661:SF1">
    <property type="entry name" value="LARGE RIBOSOMAL SUBUNIT PROTEIN UL11M"/>
    <property type="match status" value="1"/>
</dbReference>
<dbReference type="GO" id="GO:0070180">
    <property type="term" value="F:large ribosomal subunit rRNA binding"/>
    <property type="evidence" value="ECO:0007669"/>
    <property type="project" value="TreeGrafter"/>
</dbReference>
<dbReference type="SMART" id="SM00649">
    <property type="entry name" value="RL11"/>
    <property type="match status" value="1"/>
</dbReference>
<dbReference type="InterPro" id="IPR020784">
    <property type="entry name" value="Ribosomal_uL11_N"/>
</dbReference>
<dbReference type="Gene3D" id="1.10.10.250">
    <property type="entry name" value="Ribosomal protein L11, C-terminal domain"/>
    <property type="match status" value="2"/>
</dbReference>
<dbReference type="Pfam" id="PF00298">
    <property type="entry name" value="Ribosomal_L11"/>
    <property type="match status" value="2"/>
</dbReference>
<evidence type="ECO:0000256" key="3">
    <source>
        <dbReference type="ARBA" id="ARBA00022884"/>
    </source>
</evidence>
<evidence type="ECO:0000256" key="1">
    <source>
        <dbReference type="ARBA" id="ARBA00010537"/>
    </source>
</evidence>
<accession>A0AAW1SXA8</accession>
<dbReference type="InterPro" id="IPR020783">
    <property type="entry name" value="Ribosomal_uL11_C"/>
</dbReference>
<dbReference type="SUPFAM" id="SSF46906">
    <property type="entry name" value="Ribosomal protein L11, C-terminal domain"/>
    <property type="match status" value="1"/>
</dbReference>
<dbReference type="GO" id="GO:0006412">
    <property type="term" value="P:translation"/>
    <property type="evidence" value="ECO:0007669"/>
    <property type="project" value="InterPro"/>
</dbReference>
<comment type="similarity">
    <text evidence="1 7">Belongs to the universal ribosomal protein uL11 family.</text>
</comment>
<dbReference type="HAMAP" id="MF_00736">
    <property type="entry name" value="Ribosomal_uL11"/>
    <property type="match status" value="1"/>
</dbReference>
<dbReference type="InterPro" id="IPR036796">
    <property type="entry name" value="Ribosomal_uL11_N_sf"/>
</dbReference>
<feature type="domain" description="Large ribosomal subunit protein uL11 N-terminal" evidence="9">
    <location>
        <begin position="9"/>
        <end position="66"/>
    </location>
</feature>
<protein>
    <recommendedName>
        <fullName evidence="6">50S ribosomal protein L11, chloroplastic</fullName>
    </recommendedName>
</protein>
<feature type="domain" description="Large ribosomal subunit protein uL11 C-terminal" evidence="8">
    <location>
        <begin position="71"/>
        <end position="105"/>
    </location>
</feature>
<proteinExistence type="inferred from homology"/>
<keyword evidence="11" id="KW-1185">Reference proteome</keyword>
<evidence type="ECO:0000256" key="5">
    <source>
        <dbReference type="ARBA" id="ARBA00023274"/>
    </source>
</evidence>
<gene>
    <name evidence="10" type="ORF">WJX84_010860</name>
</gene>
<dbReference type="SUPFAM" id="SSF54747">
    <property type="entry name" value="Ribosomal L11/L12e N-terminal domain"/>
    <property type="match status" value="1"/>
</dbReference>
<dbReference type="PANTHER" id="PTHR11661">
    <property type="entry name" value="60S RIBOSOMAL PROTEIN L12"/>
    <property type="match status" value="1"/>
</dbReference>
<dbReference type="EMBL" id="JALJOV010000713">
    <property type="protein sequence ID" value="KAK9861713.1"/>
    <property type="molecule type" value="Genomic_DNA"/>
</dbReference>
<evidence type="ECO:0000256" key="6">
    <source>
        <dbReference type="ARBA" id="ARBA00035540"/>
    </source>
</evidence>
<keyword evidence="2" id="KW-0699">rRNA-binding</keyword>
<keyword evidence="3" id="KW-0694">RNA-binding</keyword>
<dbReference type="InterPro" id="IPR020785">
    <property type="entry name" value="Ribosomal_uL11_CS"/>
</dbReference>
<name>A0AAW1SXA8_9CHLO</name>
<evidence type="ECO:0000256" key="4">
    <source>
        <dbReference type="ARBA" id="ARBA00022980"/>
    </source>
</evidence>
<dbReference type="Proteomes" id="UP001485043">
    <property type="component" value="Unassembled WGS sequence"/>
</dbReference>
<dbReference type="GO" id="GO:0022625">
    <property type="term" value="C:cytosolic large ribosomal subunit"/>
    <property type="evidence" value="ECO:0007669"/>
    <property type="project" value="TreeGrafter"/>
</dbReference>
<keyword evidence="5 7" id="KW-0687">Ribonucleoprotein</keyword>
<dbReference type="NCBIfam" id="TIGR01632">
    <property type="entry name" value="L11_bact"/>
    <property type="match status" value="1"/>
</dbReference>
<dbReference type="FunFam" id="3.30.1550.10:FF:000001">
    <property type="entry name" value="50S ribosomal protein L11"/>
    <property type="match status" value="1"/>
</dbReference>
<evidence type="ECO:0000256" key="7">
    <source>
        <dbReference type="RuleBase" id="RU003978"/>
    </source>
</evidence>
<dbReference type="InterPro" id="IPR036769">
    <property type="entry name" value="Ribosomal_uL11_C_sf"/>
</dbReference>
<sequence>MAAKVVGMIKLALNAGKANPAPPVGPALGSKGVNIMQFCKSYNAATQDKIGTVIPVEITVFDDRSFTFVLKTPPASVLLQKAAGVEKGSGTPNSVKVGKITMDQLKVRFHSPHQQHRLIRNSLHKASDLNTTSVDAAMKIVAGTARNMGITISG</sequence>
<comment type="caution">
    <text evidence="10">The sequence shown here is derived from an EMBL/GenBank/DDBJ whole genome shotgun (WGS) entry which is preliminary data.</text>
</comment>
<keyword evidence="4 7" id="KW-0689">Ribosomal protein</keyword>
<dbReference type="PROSITE" id="PS00359">
    <property type="entry name" value="RIBOSOMAL_L11"/>
    <property type="match status" value="1"/>
</dbReference>